<evidence type="ECO:0000313" key="1">
    <source>
        <dbReference type="EMBL" id="NNI78589.1"/>
    </source>
</evidence>
<gene>
    <name evidence="1" type="ORF">C2800_03985</name>
</gene>
<proteinExistence type="predicted"/>
<reference evidence="1 2" key="1">
    <citation type="journal article" date="2018" name="Front. Microbiol.">
        <title>Genetic and Phylogenetic Characteristics of Pasteurella multocida Isolates From Different Host Species.</title>
        <authorList>
            <person name="Peng Z."/>
            <person name="Liang W."/>
            <person name="Wang F."/>
            <person name="Xu Z."/>
            <person name="Xie Z."/>
            <person name="Lian Z."/>
            <person name="Hua L."/>
            <person name="Zhou R."/>
            <person name="Chen H."/>
            <person name="Wu B."/>
        </authorList>
    </citation>
    <scope>NUCLEOTIDE SEQUENCE [LARGE SCALE GENOMIC DNA]</scope>
    <source>
        <strain evidence="1 2">HNA06</strain>
    </source>
</reference>
<accession>A0A849CJ47</accession>
<dbReference type="RefSeq" id="WP_014667884.1">
    <property type="nucleotide sequence ID" value="NZ_CP030096.1"/>
</dbReference>
<comment type="caution">
    <text evidence="1">The sequence shown here is derived from an EMBL/GenBank/DDBJ whole genome shotgun (WGS) entry which is preliminary data.</text>
</comment>
<dbReference type="AlphaFoldDB" id="A0A849CJ47"/>
<protein>
    <submittedName>
        <fullName evidence="1">Uncharacterized protein</fullName>
    </submittedName>
</protein>
<name>A0A849CJ47_PASMD</name>
<dbReference type="Proteomes" id="UP000540079">
    <property type="component" value="Unassembled WGS sequence"/>
</dbReference>
<dbReference type="EMBL" id="PPVL01000003">
    <property type="protein sequence ID" value="NNI78589.1"/>
    <property type="molecule type" value="Genomic_DNA"/>
</dbReference>
<sequence>MRNSTQSILITKNAQERMQSHSLQLIDDLLVHFDIPAYNPDDNSPQGLLSRLAFLSVCYHALFLELKDTPIKQWIDNNLSDVYAHNANYPLIQTLEKIVEIQGGKKC</sequence>
<evidence type="ECO:0000313" key="2">
    <source>
        <dbReference type="Proteomes" id="UP000540079"/>
    </source>
</evidence>
<organism evidence="1 2">
    <name type="scientific">Pasteurella multocida</name>
    <dbReference type="NCBI Taxonomy" id="747"/>
    <lineage>
        <taxon>Bacteria</taxon>
        <taxon>Pseudomonadati</taxon>
        <taxon>Pseudomonadota</taxon>
        <taxon>Gammaproteobacteria</taxon>
        <taxon>Pasteurellales</taxon>
        <taxon>Pasteurellaceae</taxon>
        <taxon>Pasteurella</taxon>
    </lineage>
</organism>